<organism evidence="1 2">
    <name type="scientific">Scleroderma citrinum Foug A</name>
    <dbReference type="NCBI Taxonomy" id="1036808"/>
    <lineage>
        <taxon>Eukaryota</taxon>
        <taxon>Fungi</taxon>
        <taxon>Dikarya</taxon>
        <taxon>Basidiomycota</taxon>
        <taxon>Agaricomycotina</taxon>
        <taxon>Agaricomycetes</taxon>
        <taxon>Agaricomycetidae</taxon>
        <taxon>Boletales</taxon>
        <taxon>Sclerodermatineae</taxon>
        <taxon>Sclerodermataceae</taxon>
        <taxon>Scleroderma</taxon>
    </lineage>
</organism>
<gene>
    <name evidence="1" type="ORF">SCLCIDRAFT_27454</name>
</gene>
<evidence type="ECO:0000313" key="1">
    <source>
        <dbReference type="EMBL" id="KIM59152.1"/>
    </source>
</evidence>
<name>A0A0C3A3A7_9AGAM</name>
<dbReference type="Proteomes" id="UP000053989">
    <property type="component" value="Unassembled WGS sequence"/>
</dbReference>
<reference evidence="2" key="2">
    <citation type="submission" date="2015-01" db="EMBL/GenBank/DDBJ databases">
        <title>Evolutionary Origins and Diversification of the Mycorrhizal Mutualists.</title>
        <authorList>
            <consortium name="DOE Joint Genome Institute"/>
            <consortium name="Mycorrhizal Genomics Consortium"/>
            <person name="Kohler A."/>
            <person name="Kuo A."/>
            <person name="Nagy L.G."/>
            <person name="Floudas D."/>
            <person name="Copeland A."/>
            <person name="Barry K.W."/>
            <person name="Cichocki N."/>
            <person name="Veneault-Fourrey C."/>
            <person name="LaButti K."/>
            <person name="Lindquist E.A."/>
            <person name="Lipzen A."/>
            <person name="Lundell T."/>
            <person name="Morin E."/>
            <person name="Murat C."/>
            <person name="Riley R."/>
            <person name="Ohm R."/>
            <person name="Sun H."/>
            <person name="Tunlid A."/>
            <person name="Henrissat B."/>
            <person name="Grigoriev I.V."/>
            <person name="Hibbett D.S."/>
            <person name="Martin F."/>
        </authorList>
    </citation>
    <scope>NUCLEOTIDE SEQUENCE [LARGE SCALE GENOMIC DNA]</scope>
    <source>
        <strain evidence="2">Foug A</strain>
    </source>
</reference>
<dbReference type="AlphaFoldDB" id="A0A0C3A3A7"/>
<dbReference type="InParanoid" id="A0A0C3A3A7"/>
<evidence type="ECO:0000313" key="2">
    <source>
        <dbReference type="Proteomes" id="UP000053989"/>
    </source>
</evidence>
<proteinExistence type="predicted"/>
<reference evidence="1 2" key="1">
    <citation type="submission" date="2014-04" db="EMBL/GenBank/DDBJ databases">
        <authorList>
            <consortium name="DOE Joint Genome Institute"/>
            <person name="Kuo A."/>
            <person name="Kohler A."/>
            <person name="Nagy L.G."/>
            <person name="Floudas D."/>
            <person name="Copeland A."/>
            <person name="Barry K.W."/>
            <person name="Cichocki N."/>
            <person name="Veneault-Fourrey C."/>
            <person name="LaButti K."/>
            <person name="Lindquist E.A."/>
            <person name="Lipzen A."/>
            <person name="Lundell T."/>
            <person name="Morin E."/>
            <person name="Murat C."/>
            <person name="Sun H."/>
            <person name="Tunlid A."/>
            <person name="Henrissat B."/>
            <person name="Grigoriev I.V."/>
            <person name="Hibbett D.S."/>
            <person name="Martin F."/>
            <person name="Nordberg H.P."/>
            <person name="Cantor M.N."/>
            <person name="Hua S.X."/>
        </authorList>
    </citation>
    <scope>NUCLEOTIDE SEQUENCE [LARGE SCALE GENOMIC DNA]</scope>
    <source>
        <strain evidence="1 2">Foug A</strain>
    </source>
</reference>
<keyword evidence="2" id="KW-1185">Reference proteome</keyword>
<protein>
    <submittedName>
        <fullName evidence="1">Uncharacterized protein</fullName>
    </submittedName>
</protein>
<dbReference type="EMBL" id="KN822076">
    <property type="protein sequence ID" value="KIM59152.1"/>
    <property type="molecule type" value="Genomic_DNA"/>
</dbReference>
<accession>A0A0C3A3A7</accession>
<sequence length="266" mass="29482">MAEPPAPPLSLADEQTVLAQHPLVLLFPEDTFTPSSIVTRLEVPDCHLSEHSSVLPPVQDSSIHHIRNSYLKNRIVGSNRLSWSTRASVHSGEHQRIDYVWGTQKLIHKEPRVRSPDFSTSSALAPSPAPLSVPTSASASVLLLVSALVPASAPMSASTDTSSGADFRSLNVTAKKQFYNYVLTERPMRHSDNDKKYVSDVVTRLVDGHVLNPTAWVKKNFNSFWKIALQAFQDFKQQFRTITHLCIHDAYSIVIATDDGTDFHTT</sequence>
<dbReference type="HOGENOM" id="CLU_1046483_0_0_1"/>